<organism evidence="1">
    <name type="scientific">Paenibacillus sp. BIHB 4019</name>
    <dbReference type="NCBI Taxonomy" id="1870819"/>
    <lineage>
        <taxon>Bacteria</taxon>
        <taxon>Bacillati</taxon>
        <taxon>Bacillota</taxon>
        <taxon>Bacilli</taxon>
        <taxon>Bacillales</taxon>
        <taxon>Paenibacillaceae</taxon>
        <taxon>Paenibacillus</taxon>
    </lineage>
</organism>
<evidence type="ECO:0008006" key="2">
    <source>
        <dbReference type="Google" id="ProtNLM"/>
    </source>
</evidence>
<dbReference type="GO" id="GO:0046914">
    <property type="term" value="F:transition metal ion binding"/>
    <property type="evidence" value="ECO:0007669"/>
    <property type="project" value="InterPro"/>
</dbReference>
<dbReference type="GO" id="GO:0003824">
    <property type="term" value="F:catalytic activity"/>
    <property type="evidence" value="ECO:0007669"/>
    <property type="project" value="InterPro"/>
</dbReference>
<protein>
    <recommendedName>
        <fullName evidence="2">NHLP leader peptide family natural product</fullName>
    </recommendedName>
</protein>
<dbReference type="SUPFAM" id="SSF56209">
    <property type="entry name" value="Nitrile hydratase alpha chain"/>
    <property type="match status" value="1"/>
</dbReference>
<dbReference type="InterPro" id="IPR036648">
    <property type="entry name" value="CN_Hdrase_a/SCN_Hdrase_g_sf"/>
</dbReference>
<dbReference type="AlphaFoldDB" id="A0A1B2DJB6"/>
<accession>A0A1B2DJB6</accession>
<reference evidence="1" key="1">
    <citation type="submission" date="2016-08" db="EMBL/GenBank/DDBJ databases">
        <title>Complete Genome Seqeunce of Paenibacillus sp. BIHB 4019 from tea rhizoplane.</title>
        <authorList>
            <person name="Thakur R."/>
            <person name="Swarnkar M.K."/>
            <person name="Gulati A."/>
        </authorList>
    </citation>
    <scope>NUCLEOTIDE SEQUENCE [LARGE SCALE GENOMIC DNA]</scope>
    <source>
        <strain evidence="1">BIHB4019</strain>
    </source>
</reference>
<name>A0A1B2DJB6_9BACL</name>
<gene>
    <name evidence="1" type="ORF">BBD42_15885</name>
</gene>
<sequence length="125" mass="13342">MSWTQEQFNETVHAVIAKANSDAEFRALAVSDIYAAIKAATGHEVPQQFKINIVDATGYHSTIVLPEVRRAADELTETELEAVAGGSKTGFPEGVTPFIEPPFRDAAHPVGPITSLPVNGGIITK</sequence>
<dbReference type="RefSeq" id="WP_099518964.1">
    <property type="nucleotide sequence ID" value="NZ_CP016808.1"/>
</dbReference>
<evidence type="ECO:0000313" key="1">
    <source>
        <dbReference type="EMBL" id="ANY67781.1"/>
    </source>
</evidence>
<dbReference type="EMBL" id="CP016808">
    <property type="protein sequence ID" value="ANY67781.1"/>
    <property type="molecule type" value="Genomic_DNA"/>
</dbReference>
<dbReference type="Gene3D" id="3.90.330.10">
    <property type="entry name" value="Nitrile hydratase alpha /Thiocyanate hydrolase gamma"/>
    <property type="match status" value="1"/>
</dbReference>
<proteinExistence type="predicted"/>